<dbReference type="PROSITE" id="PS00086">
    <property type="entry name" value="CYTOCHROME_P450"/>
    <property type="match status" value="1"/>
</dbReference>
<dbReference type="InterPro" id="IPR001128">
    <property type="entry name" value="Cyt_P450"/>
</dbReference>
<dbReference type="GO" id="GO:0020037">
    <property type="term" value="F:heme binding"/>
    <property type="evidence" value="ECO:0007669"/>
    <property type="project" value="InterPro"/>
</dbReference>
<dbReference type="PANTHER" id="PTHR24298">
    <property type="entry name" value="FLAVONOID 3'-MONOOXYGENASE-RELATED"/>
    <property type="match status" value="1"/>
</dbReference>
<dbReference type="InterPro" id="IPR036396">
    <property type="entry name" value="Cyt_P450_sf"/>
</dbReference>
<name>A0A438JHE8_VITVI</name>
<dbReference type="GO" id="GO:0004497">
    <property type="term" value="F:monooxygenase activity"/>
    <property type="evidence" value="ECO:0007669"/>
    <property type="project" value="UniProtKB-KW"/>
</dbReference>
<proteinExistence type="inferred from homology"/>
<feature type="binding site" description="axial binding residue" evidence="12">
    <location>
        <position position="456"/>
    </location>
    <ligand>
        <name>heme</name>
        <dbReference type="ChEBI" id="CHEBI:30413"/>
    </ligand>
    <ligandPart>
        <name>Fe</name>
        <dbReference type="ChEBI" id="CHEBI:18248"/>
    </ligandPart>
</feature>
<keyword evidence="5 14" id="KW-0812">Transmembrane</keyword>
<dbReference type="InterPro" id="IPR002401">
    <property type="entry name" value="Cyt_P450_E_grp-I"/>
</dbReference>
<comment type="cofactor">
    <cofactor evidence="1 12">
        <name>heme</name>
        <dbReference type="ChEBI" id="CHEBI:30413"/>
    </cofactor>
</comment>
<dbReference type="GO" id="GO:0005506">
    <property type="term" value="F:iron ion binding"/>
    <property type="evidence" value="ECO:0007669"/>
    <property type="project" value="InterPro"/>
</dbReference>
<comment type="subcellular location">
    <subcellularLocation>
        <location evidence="2">Membrane</location>
        <topology evidence="2">Single-pass membrane protein</topology>
    </subcellularLocation>
</comment>
<reference evidence="15 16" key="1">
    <citation type="journal article" date="2018" name="PLoS Genet.">
        <title>Population sequencing reveals clonal diversity and ancestral inbreeding in the grapevine cultivar Chardonnay.</title>
        <authorList>
            <person name="Roach M.J."/>
            <person name="Johnson D.L."/>
            <person name="Bohlmann J."/>
            <person name="van Vuuren H.J."/>
            <person name="Jones S.J."/>
            <person name="Pretorius I.S."/>
            <person name="Schmidt S.A."/>
            <person name="Borneman A.R."/>
        </authorList>
    </citation>
    <scope>NUCLEOTIDE SEQUENCE [LARGE SCALE GENOMIC DNA]</scope>
    <source>
        <strain evidence="16">cv. Chardonnay</strain>
        <tissue evidence="15">Leaf</tissue>
    </source>
</reference>
<dbReference type="AlphaFoldDB" id="A0A438JHE8"/>
<protein>
    <submittedName>
        <fullName evidence="15">3,9-dihydroxypterocarpan 6A-monooxygenase</fullName>
    </submittedName>
</protein>
<feature type="transmembrane region" description="Helical" evidence="14">
    <location>
        <begin position="6"/>
        <end position="26"/>
    </location>
</feature>
<evidence type="ECO:0000256" key="8">
    <source>
        <dbReference type="ARBA" id="ARBA00023002"/>
    </source>
</evidence>
<keyword evidence="10 13" id="KW-0503">Monooxygenase</keyword>
<evidence type="ECO:0000256" key="7">
    <source>
        <dbReference type="ARBA" id="ARBA00022989"/>
    </source>
</evidence>
<dbReference type="Gene3D" id="1.10.630.10">
    <property type="entry name" value="Cytochrome P450"/>
    <property type="match status" value="1"/>
</dbReference>
<dbReference type="InterPro" id="IPR017972">
    <property type="entry name" value="Cyt_P450_CS"/>
</dbReference>
<sequence length="524" mass="58741">MDTGTTFYFVPYILCIIPSLLLLSFLKTLVKPPTASRPPPSPPTLPIIGHVHLLTSILPKCFQTLAARYGPLMQLRLGSSTCIVVSNAVVAKEVMKTHELAFASRPEFGSSEHFIYKGSRFIMAEYGPYWRFMKKLCLTKLLAAPTLDRLIYIREEEMGKLMDTLIQRSRKGEASDLSKELTTLTSNIICRMAMSTRCSRNGNEAEEMMELVKGVVELGGKLSIGDALGALGRLDLLGYGKKLEAKLRKFDSLVEKIMEEHQRKNGMVKGNGREGRDLMDILLEIHEDPSAELKLTRTDIKSFFLDILLAGTDTQSVATQWAMAELINRPRVFNKLREEIDSIVGSTRLVKESDVPNLPYLQAVVKETLRLHTSAPFILRQCIQDCKIDGYDIKANTRVMISAFAIMQDPNSWEDPSEFIPERFLVNSGENMVDHVTEIKGQDFRYVPFGSGRRGCPGAALAMMVMQMTIGRLVQCFDWRVKDGEKVDLNVGPGFSAEMKTPLVCFTSIHFDPLGEVYARHVEG</sequence>
<evidence type="ECO:0000256" key="12">
    <source>
        <dbReference type="PIRSR" id="PIRSR602401-1"/>
    </source>
</evidence>
<evidence type="ECO:0000256" key="6">
    <source>
        <dbReference type="ARBA" id="ARBA00022723"/>
    </source>
</evidence>
<evidence type="ECO:0000256" key="4">
    <source>
        <dbReference type="ARBA" id="ARBA00022617"/>
    </source>
</evidence>
<keyword evidence="9 12" id="KW-0408">Iron</keyword>
<dbReference type="InterPro" id="IPR051103">
    <property type="entry name" value="Plant_metabolite_P450s"/>
</dbReference>
<keyword evidence="8 13" id="KW-0560">Oxidoreductase</keyword>
<comment type="caution">
    <text evidence="15">The sequence shown here is derived from an EMBL/GenBank/DDBJ whole genome shotgun (WGS) entry which is preliminary data.</text>
</comment>
<dbReference type="PANTHER" id="PTHR24298:SF204">
    <property type="entry name" value="CYTOCHROME P450, FAMILY 712, SUBFAMILY A, POLYPEPTIDE 1"/>
    <property type="match status" value="1"/>
</dbReference>
<evidence type="ECO:0000256" key="2">
    <source>
        <dbReference type="ARBA" id="ARBA00004167"/>
    </source>
</evidence>
<dbReference type="Proteomes" id="UP000288805">
    <property type="component" value="Unassembled WGS sequence"/>
</dbReference>
<evidence type="ECO:0000256" key="5">
    <source>
        <dbReference type="ARBA" id="ARBA00022692"/>
    </source>
</evidence>
<evidence type="ECO:0000256" key="3">
    <source>
        <dbReference type="ARBA" id="ARBA00010617"/>
    </source>
</evidence>
<accession>A0A438JHE8</accession>
<keyword evidence="6 12" id="KW-0479">Metal-binding</keyword>
<evidence type="ECO:0000256" key="14">
    <source>
        <dbReference type="SAM" id="Phobius"/>
    </source>
</evidence>
<evidence type="ECO:0000256" key="13">
    <source>
        <dbReference type="RuleBase" id="RU000461"/>
    </source>
</evidence>
<dbReference type="PRINTS" id="PR00463">
    <property type="entry name" value="EP450I"/>
</dbReference>
<evidence type="ECO:0000256" key="11">
    <source>
        <dbReference type="ARBA" id="ARBA00023136"/>
    </source>
</evidence>
<comment type="similarity">
    <text evidence="3 13">Belongs to the cytochrome P450 family.</text>
</comment>
<keyword evidence="4 12" id="KW-0349">Heme</keyword>
<evidence type="ECO:0000256" key="9">
    <source>
        <dbReference type="ARBA" id="ARBA00023004"/>
    </source>
</evidence>
<dbReference type="SUPFAM" id="SSF48264">
    <property type="entry name" value="Cytochrome P450"/>
    <property type="match status" value="1"/>
</dbReference>
<dbReference type="FunFam" id="1.10.630.10:FF:000019">
    <property type="entry name" value="Cytochrome P450 family protein"/>
    <property type="match status" value="1"/>
</dbReference>
<evidence type="ECO:0000256" key="10">
    <source>
        <dbReference type="ARBA" id="ARBA00023033"/>
    </source>
</evidence>
<dbReference type="EMBL" id="QGNW01000041">
    <property type="protein sequence ID" value="RVX08381.1"/>
    <property type="molecule type" value="Genomic_DNA"/>
</dbReference>
<evidence type="ECO:0000256" key="1">
    <source>
        <dbReference type="ARBA" id="ARBA00001971"/>
    </source>
</evidence>
<keyword evidence="7 14" id="KW-1133">Transmembrane helix</keyword>
<organism evidence="15 16">
    <name type="scientific">Vitis vinifera</name>
    <name type="common">Grape</name>
    <dbReference type="NCBI Taxonomy" id="29760"/>
    <lineage>
        <taxon>Eukaryota</taxon>
        <taxon>Viridiplantae</taxon>
        <taxon>Streptophyta</taxon>
        <taxon>Embryophyta</taxon>
        <taxon>Tracheophyta</taxon>
        <taxon>Spermatophyta</taxon>
        <taxon>Magnoliopsida</taxon>
        <taxon>eudicotyledons</taxon>
        <taxon>Gunneridae</taxon>
        <taxon>Pentapetalae</taxon>
        <taxon>rosids</taxon>
        <taxon>Vitales</taxon>
        <taxon>Vitaceae</taxon>
        <taxon>Viteae</taxon>
        <taxon>Vitis</taxon>
    </lineage>
</organism>
<keyword evidence="11 14" id="KW-0472">Membrane</keyword>
<dbReference type="CDD" id="cd20655">
    <property type="entry name" value="CYP93"/>
    <property type="match status" value="1"/>
</dbReference>
<evidence type="ECO:0000313" key="15">
    <source>
        <dbReference type="EMBL" id="RVX08381.1"/>
    </source>
</evidence>
<dbReference type="Pfam" id="PF00067">
    <property type="entry name" value="p450"/>
    <property type="match status" value="1"/>
</dbReference>
<dbReference type="GO" id="GO:0016020">
    <property type="term" value="C:membrane"/>
    <property type="evidence" value="ECO:0007669"/>
    <property type="project" value="UniProtKB-SubCell"/>
</dbReference>
<evidence type="ECO:0000313" key="16">
    <source>
        <dbReference type="Proteomes" id="UP000288805"/>
    </source>
</evidence>
<gene>
    <name evidence="15" type="primary">CYP93A1_2</name>
    <name evidence="15" type="ORF">CK203_014091</name>
</gene>
<dbReference type="PRINTS" id="PR00385">
    <property type="entry name" value="P450"/>
</dbReference>
<dbReference type="GO" id="GO:0016705">
    <property type="term" value="F:oxidoreductase activity, acting on paired donors, with incorporation or reduction of molecular oxygen"/>
    <property type="evidence" value="ECO:0007669"/>
    <property type="project" value="InterPro"/>
</dbReference>